<dbReference type="InParanoid" id="A0A078B977"/>
<keyword evidence="2" id="KW-1185">Reference proteome</keyword>
<gene>
    <name evidence="1" type="primary">Contig12609.g13451</name>
    <name evidence="1" type="ORF">STYLEM_18961</name>
</gene>
<reference evidence="1 2" key="1">
    <citation type="submission" date="2014-06" db="EMBL/GenBank/DDBJ databases">
        <authorList>
            <person name="Swart Estienne"/>
        </authorList>
    </citation>
    <scope>NUCLEOTIDE SEQUENCE [LARGE SCALE GENOMIC DNA]</scope>
    <source>
        <strain evidence="1 2">130c</strain>
    </source>
</reference>
<evidence type="ECO:0000313" key="1">
    <source>
        <dbReference type="EMBL" id="CDW89822.1"/>
    </source>
</evidence>
<protein>
    <submittedName>
        <fullName evidence="1">Uncharacterized protein</fullName>
    </submittedName>
</protein>
<evidence type="ECO:0000313" key="2">
    <source>
        <dbReference type="Proteomes" id="UP000039865"/>
    </source>
</evidence>
<dbReference type="AlphaFoldDB" id="A0A078B977"/>
<dbReference type="EMBL" id="CCKQ01017902">
    <property type="protein sequence ID" value="CDW89822.1"/>
    <property type="molecule type" value="Genomic_DNA"/>
</dbReference>
<sequence length="114" mass="13324">MELDVIQLVKTLRKFKLLSQSLLNQQHRMLLRFQRQNLLETSSDSSDSDDNNLDTLRLMEHSNPMVRLVTYGKLKKMMQSFEGRKLQQLERQNKELKCKDVFALKTAVLISKGA</sequence>
<name>A0A078B977_STYLE</name>
<organism evidence="1 2">
    <name type="scientific">Stylonychia lemnae</name>
    <name type="common">Ciliate</name>
    <dbReference type="NCBI Taxonomy" id="5949"/>
    <lineage>
        <taxon>Eukaryota</taxon>
        <taxon>Sar</taxon>
        <taxon>Alveolata</taxon>
        <taxon>Ciliophora</taxon>
        <taxon>Intramacronucleata</taxon>
        <taxon>Spirotrichea</taxon>
        <taxon>Stichotrichia</taxon>
        <taxon>Sporadotrichida</taxon>
        <taxon>Oxytrichidae</taxon>
        <taxon>Stylonychinae</taxon>
        <taxon>Stylonychia</taxon>
    </lineage>
</organism>
<dbReference type="Proteomes" id="UP000039865">
    <property type="component" value="Unassembled WGS sequence"/>
</dbReference>
<accession>A0A078B977</accession>
<proteinExistence type="predicted"/>